<reference evidence="5 6" key="1">
    <citation type="submission" date="2021-12" db="EMBL/GenBank/DDBJ databases">
        <title>Discovery of the Pendulisporaceae a myxobacterial family with distinct sporulation behavior and unique specialized metabolism.</title>
        <authorList>
            <person name="Garcia R."/>
            <person name="Popoff A."/>
            <person name="Bader C.D."/>
            <person name="Loehr J."/>
            <person name="Walesch S."/>
            <person name="Walt C."/>
            <person name="Boldt J."/>
            <person name="Bunk B."/>
            <person name="Haeckl F.J.F.P.J."/>
            <person name="Gunesch A.P."/>
            <person name="Birkelbach J."/>
            <person name="Nuebel U."/>
            <person name="Pietschmann T."/>
            <person name="Bach T."/>
            <person name="Mueller R."/>
        </authorList>
    </citation>
    <scope>NUCLEOTIDE SEQUENCE [LARGE SCALE GENOMIC DNA]</scope>
    <source>
        <strain evidence="5 6">MSr11954</strain>
    </source>
</reference>
<feature type="domain" description="HTH araC/xylS-type" evidence="4">
    <location>
        <begin position="161"/>
        <end position="259"/>
    </location>
</feature>
<dbReference type="SUPFAM" id="SSF46689">
    <property type="entry name" value="Homeodomain-like"/>
    <property type="match status" value="1"/>
</dbReference>
<dbReference type="InterPro" id="IPR018060">
    <property type="entry name" value="HTH_AraC"/>
</dbReference>
<protein>
    <submittedName>
        <fullName evidence="5">Helix-turn-helix transcriptional regulator</fullName>
    </submittedName>
</protein>
<dbReference type="SMART" id="SM00342">
    <property type="entry name" value="HTH_ARAC"/>
    <property type="match status" value="1"/>
</dbReference>
<name>A0ABZ2M7D6_9BACT</name>
<evidence type="ECO:0000256" key="2">
    <source>
        <dbReference type="ARBA" id="ARBA00023125"/>
    </source>
</evidence>
<dbReference type="InterPro" id="IPR009057">
    <property type="entry name" value="Homeodomain-like_sf"/>
</dbReference>
<dbReference type="Pfam" id="PF12833">
    <property type="entry name" value="HTH_18"/>
    <property type="match status" value="1"/>
</dbReference>
<dbReference type="Pfam" id="PF20240">
    <property type="entry name" value="DUF6597"/>
    <property type="match status" value="1"/>
</dbReference>
<keyword evidence="1" id="KW-0805">Transcription regulation</keyword>
<dbReference type="RefSeq" id="WP_394828049.1">
    <property type="nucleotide sequence ID" value="NZ_CP089984.1"/>
</dbReference>
<evidence type="ECO:0000313" key="6">
    <source>
        <dbReference type="Proteomes" id="UP001370348"/>
    </source>
</evidence>
<sequence length="270" mass="29483">MGLNGTRGILNPEEGLTRFGLARELPPADLAGFVEHFWSVQWDLEGQPPFEQETLPYPCVHLSFAAAAAAFEVHGPGTRRFVAHLSGRGRVHGTRFKPAGFFALAAVPMRELVDRVVTLQEATGRTAAIPENAEPAAVRPIVESFLRRIAPAPDQSADLVNRLVALAQEDRHVARADDLAGVAGVSVRSLHRLFERYVGVGPKWIVRRARVQEAAERVARGAHVDWAAVAQELGYHDQAHLIRDFRAQIGFTPAAYARRCEAAARAVGRG</sequence>
<keyword evidence="3" id="KW-0804">Transcription</keyword>
<evidence type="ECO:0000256" key="1">
    <source>
        <dbReference type="ARBA" id="ARBA00023015"/>
    </source>
</evidence>
<dbReference type="EMBL" id="CP089984">
    <property type="protein sequence ID" value="WXB18420.1"/>
    <property type="molecule type" value="Genomic_DNA"/>
</dbReference>
<gene>
    <name evidence="5" type="ORF">LZC94_14395</name>
</gene>
<dbReference type="InterPro" id="IPR046532">
    <property type="entry name" value="DUF6597"/>
</dbReference>
<organism evidence="5 6">
    <name type="scientific">Pendulispora albinea</name>
    <dbReference type="NCBI Taxonomy" id="2741071"/>
    <lineage>
        <taxon>Bacteria</taxon>
        <taxon>Pseudomonadati</taxon>
        <taxon>Myxococcota</taxon>
        <taxon>Myxococcia</taxon>
        <taxon>Myxococcales</taxon>
        <taxon>Sorangiineae</taxon>
        <taxon>Pendulisporaceae</taxon>
        <taxon>Pendulispora</taxon>
    </lineage>
</organism>
<keyword evidence="2" id="KW-0238">DNA-binding</keyword>
<dbReference type="PANTHER" id="PTHR46796">
    <property type="entry name" value="HTH-TYPE TRANSCRIPTIONAL ACTIVATOR RHAS-RELATED"/>
    <property type="match status" value="1"/>
</dbReference>
<dbReference type="InterPro" id="IPR050204">
    <property type="entry name" value="AraC_XylS_family_regulators"/>
</dbReference>
<dbReference type="Proteomes" id="UP001370348">
    <property type="component" value="Chromosome"/>
</dbReference>
<dbReference type="Gene3D" id="1.10.10.60">
    <property type="entry name" value="Homeodomain-like"/>
    <property type="match status" value="1"/>
</dbReference>
<evidence type="ECO:0000259" key="4">
    <source>
        <dbReference type="PROSITE" id="PS01124"/>
    </source>
</evidence>
<evidence type="ECO:0000313" key="5">
    <source>
        <dbReference type="EMBL" id="WXB18420.1"/>
    </source>
</evidence>
<proteinExistence type="predicted"/>
<dbReference type="PROSITE" id="PS01124">
    <property type="entry name" value="HTH_ARAC_FAMILY_2"/>
    <property type="match status" value="1"/>
</dbReference>
<evidence type="ECO:0000256" key="3">
    <source>
        <dbReference type="ARBA" id="ARBA00023163"/>
    </source>
</evidence>
<keyword evidence="6" id="KW-1185">Reference proteome</keyword>
<accession>A0ABZ2M7D6</accession>